<evidence type="ECO:0000313" key="1">
    <source>
        <dbReference type="EMBL" id="BBT16985.1"/>
    </source>
</evidence>
<dbReference type="Proteomes" id="UP000515591">
    <property type="component" value="Chromosome"/>
</dbReference>
<proteinExistence type="predicted"/>
<reference evidence="1 2" key="1">
    <citation type="submission" date="2019-12" db="EMBL/GenBank/DDBJ databases">
        <title>complete genome sequences of Pseudomonas otitidis str. WP8-S17-CRE-03 isolated from wastewater treatment plant effluent.</title>
        <authorList>
            <person name="Sekizuka T."/>
            <person name="Itokawa K."/>
            <person name="Yatsu K."/>
            <person name="Inamine Y."/>
            <person name="Kuroda M."/>
        </authorList>
    </citation>
    <scope>NUCLEOTIDE SEQUENCE [LARGE SCALE GENOMIC DNA]</scope>
    <source>
        <strain evidence="1 2">WP8-S17-CRE-03</strain>
    </source>
</reference>
<protein>
    <submittedName>
        <fullName evidence="1">Uncharacterized protein</fullName>
    </submittedName>
</protein>
<name>A0A6S5RW35_9GAMM</name>
<organism evidence="1 2">
    <name type="scientific">Metapseudomonas otitidis</name>
    <dbReference type="NCBI Taxonomy" id="319939"/>
    <lineage>
        <taxon>Bacteria</taxon>
        <taxon>Pseudomonadati</taxon>
        <taxon>Pseudomonadota</taxon>
        <taxon>Gammaproteobacteria</taxon>
        <taxon>Pseudomonadales</taxon>
        <taxon>Pseudomonadaceae</taxon>
        <taxon>Metapseudomonas</taxon>
    </lineage>
</organism>
<dbReference type="AlphaFoldDB" id="A0A6S5RW35"/>
<gene>
    <name evidence="1" type="ORF">WP8S17C03_30340</name>
</gene>
<evidence type="ECO:0000313" key="2">
    <source>
        <dbReference type="Proteomes" id="UP000515591"/>
    </source>
</evidence>
<accession>A0A6S5RW35</accession>
<dbReference type="RefSeq" id="WP_182850144.1">
    <property type="nucleotide sequence ID" value="NZ_AP022213.1"/>
</dbReference>
<dbReference type="EMBL" id="AP022213">
    <property type="protein sequence ID" value="BBT16985.1"/>
    <property type="molecule type" value="Genomic_DNA"/>
</dbReference>
<sequence>MEQKDWDDLEAQMASPWGCMKLKCDQYEVTLAQQADTKGRKWSTTVYVDGFFKGAWCYANDNGEAEHDEARRFMRKVSRAVYSAKQVESWRKVYGKREATKMAAKRYVYFRPDWSSFNSLKKHLLANNTSIERIH</sequence>